<accession>A0A3F3MWX3</accession>
<dbReference type="RefSeq" id="WP_111034192.1">
    <property type="nucleotide sequence ID" value="NZ_QKWF01000004.1"/>
</dbReference>
<dbReference type="Proteomes" id="UP000248662">
    <property type="component" value="Unassembled WGS sequence"/>
</dbReference>
<evidence type="ECO:0000313" key="2">
    <source>
        <dbReference type="Proteomes" id="UP000248662"/>
    </source>
</evidence>
<reference evidence="1 2" key="1">
    <citation type="submission" date="2018-06" db="EMBL/GenBank/DDBJ databases">
        <title>Carbapenemase-producing Acinetobacter spp. from environmental sources in an hospital from French Polynesia.</title>
        <authorList>
            <person name="Bonnin R.A."/>
            <person name="Levy M."/>
            <person name="Cuzon G."/>
            <person name="Dortet L."/>
            <person name="Naas T."/>
        </authorList>
    </citation>
    <scope>NUCLEOTIDE SEQUENCE [LARGE SCALE GENOMIC DNA]</scope>
    <source>
        <strain evidence="1 2">R10</strain>
    </source>
</reference>
<dbReference type="AlphaFoldDB" id="A0A3F3MWX3"/>
<evidence type="ECO:0000313" key="1">
    <source>
        <dbReference type="EMBL" id="PZM19053.1"/>
    </source>
</evidence>
<organism evidence="1 2">
    <name type="scientific">Acinetobacter baumannii</name>
    <dbReference type="NCBI Taxonomy" id="470"/>
    <lineage>
        <taxon>Bacteria</taxon>
        <taxon>Pseudomonadati</taxon>
        <taxon>Pseudomonadota</taxon>
        <taxon>Gammaproteobacteria</taxon>
        <taxon>Moraxellales</taxon>
        <taxon>Moraxellaceae</taxon>
        <taxon>Acinetobacter</taxon>
        <taxon>Acinetobacter calcoaceticus/baumannii complex</taxon>
    </lineage>
</organism>
<dbReference type="EMBL" id="QKWF01000004">
    <property type="protein sequence ID" value="PZM19053.1"/>
    <property type="molecule type" value="Genomic_DNA"/>
</dbReference>
<gene>
    <name evidence="1" type="ORF">DOL94_00865</name>
</gene>
<protein>
    <submittedName>
        <fullName evidence="1">Uncharacterized protein</fullName>
    </submittedName>
</protein>
<sequence length="59" mass="7036">MIEFVDYTSMMKLRRAYNLGTRNQETRAAANLYEKLRKLKMLDQLKQEAMTGHDKERAQ</sequence>
<proteinExistence type="predicted"/>
<comment type="caution">
    <text evidence="1">The sequence shown here is derived from an EMBL/GenBank/DDBJ whole genome shotgun (WGS) entry which is preliminary data.</text>
</comment>
<name>A0A3F3MWX3_ACIBA</name>